<proteinExistence type="predicted"/>
<dbReference type="AlphaFoldDB" id="A0A9W6EH22"/>
<protein>
    <submittedName>
        <fullName evidence="1">Uncharacterized protein</fullName>
    </submittedName>
</protein>
<reference evidence="1" key="1">
    <citation type="submission" date="2022-07" db="EMBL/GenBank/DDBJ databases">
        <title>Taxonomy of Aspergillus series Nigri: significant species reduction supported by multi-species coalescent approaches.</title>
        <authorList>
            <person name="Bian C."/>
            <person name="Kusuya Y."/>
            <person name="Sklenar F."/>
            <person name="D'hooge E."/>
            <person name="Yaguchi T."/>
            <person name="Takahashi H."/>
            <person name="Hubka V."/>
        </authorList>
    </citation>
    <scope>NUCLEOTIDE SEQUENCE</scope>
    <source>
        <strain evidence="1">IFM 56815</strain>
    </source>
</reference>
<organism evidence="1 2">
    <name type="scientific">Aspergillus tubingensis</name>
    <dbReference type="NCBI Taxonomy" id="5068"/>
    <lineage>
        <taxon>Eukaryota</taxon>
        <taxon>Fungi</taxon>
        <taxon>Dikarya</taxon>
        <taxon>Ascomycota</taxon>
        <taxon>Pezizomycotina</taxon>
        <taxon>Eurotiomycetes</taxon>
        <taxon>Eurotiomycetidae</taxon>
        <taxon>Eurotiales</taxon>
        <taxon>Aspergillaceae</taxon>
        <taxon>Aspergillus</taxon>
        <taxon>Aspergillus subgen. Circumdati</taxon>
    </lineage>
</organism>
<comment type="caution">
    <text evidence="1">The sequence shown here is derived from an EMBL/GenBank/DDBJ whole genome shotgun (WGS) entry which is preliminary data.</text>
</comment>
<dbReference type="Proteomes" id="UP001144157">
    <property type="component" value="Unassembled WGS sequence"/>
</dbReference>
<accession>A0A9W6EH22</accession>
<name>A0A9W6EH22_ASPTU</name>
<evidence type="ECO:0000313" key="1">
    <source>
        <dbReference type="EMBL" id="GLA79588.1"/>
    </source>
</evidence>
<dbReference type="EMBL" id="BRPE01000001">
    <property type="protein sequence ID" value="GLA79588.1"/>
    <property type="molecule type" value="Genomic_DNA"/>
</dbReference>
<evidence type="ECO:0000313" key="2">
    <source>
        <dbReference type="Proteomes" id="UP001144157"/>
    </source>
</evidence>
<sequence length="469" mass="53913">MTGISNAQKAQLHEVARLMLEIYQTLAQMRYLDPNTIQTGPHDISKMRPVYEKHGLDPAIIYLYSILPYVDSKIQNTIFFDGGFIDFRDESCVEDGRGPLCHGASEEDVENGDGPYMCPWMTALSQMGEHTSVIIYDARRHRIWIPDPVDDCSRDPALYDVPNQTPESENGNKFEHLPSRPAGDVLRDIARWYRELEVLPGGGEDSCIEFEWDAGRLDVKGLYQMHGWPDNFDGDAFQVDQLRALGLASVRKDKNQILLQLKRCMISVEESGRRIARLQMSHSAAKNKDEEWVFWMELWKAERSFRRSNEDLLEEERKVVALEYRQAKGKLRSAQCRVRGARKWLEEKSKDADAYTVKIVQDRLRGYEQKAALYEKVMKAIETDKNQLGNLGDKTGFAKEKEASLWKDVALYFQGELDALREWAAQIPADAEHAKQKADEQIQDYEQSIAAKTATTWLIKPGLFEEIRR</sequence>
<gene>
    <name evidence="1" type="ORF">AtubIFM56815_000387</name>
</gene>